<keyword evidence="7" id="KW-1185">Reference proteome</keyword>
<dbReference type="EMBL" id="JAAGAX010000009">
    <property type="protein sequence ID" value="KAF2304054.1"/>
    <property type="molecule type" value="Genomic_DNA"/>
</dbReference>
<dbReference type="InterPro" id="IPR000209">
    <property type="entry name" value="Peptidase_S8/S53_dom"/>
</dbReference>
<dbReference type="InterPro" id="IPR010259">
    <property type="entry name" value="S8pro/Inhibitor_I9"/>
</dbReference>
<evidence type="ECO:0000313" key="6">
    <source>
        <dbReference type="EMBL" id="KAF2304054.1"/>
    </source>
</evidence>
<dbReference type="InterPro" id="IPR037045">
    <property type="entry name" value="S8pro/Inhibitor_I9_sf"/>
</dbReference>
<comment type="similarity">
    <text evidence="2">Belongs to the peptidase S8 family.</text>
</comment>
<evidence type="ECO:0000256" key="2">
    <source>
        <dbReference type="ARBA" id="ARBA00011073"/>
    </source>
</evidence>
<protein>
    <recommendedName>
        <fullName evidence="8">Inhibitor I9 domain-containing protein</fullName>
    </recommendedName>
</protein>
<evidence type="ECO:0000256" key="1">
    <source>
        <dbReference type="ARBA" id="ARBA00004613"/>
    </source>
</evidence>
<evidence type="ECO:0000259" key="5">
    <source>
        <dbReference type="Pfam" id="PF05922"/>
    </source>
</evidence>
<evidence type="ECO:0008006" key="8">
    <source>
        <dbReference type="Google" id="ProtNLM"/>
    </source>
</evidence>
<keyword evidence="3" id="KW-0732">Signal</keyword>
<dbReference type="Gene3D" id="3.30.70.80">
    <property type="entry name" value="Peptidase S8 propeptide/proteinase inhibitor I9"/>
    <property type="match status" value="1"/>
</dbReference>
<dbReference type="PANTHER" id="PTHR10795">
    <property type="entry name" value="PROPROTEIN CONVERTASE SUBTILISIN/KEXIN"/>
    <property type="match status" value="1"/>
</dbReference>
<evidence type="ECO:0000313" key="7">
    <source>
        <dbReference type="Proteomes" id="UP000467840"/>
    </source>
</evidence>
<dbReference type="GO" id="GO:0005576">
    <property type="term" value="C:extracellular region"/>
    <property type="evidence" value="ECO:0007669"/>
    <property type="project" value="UniProtKB-SubCell"/>
</dbReference>
<dbReference type="SUPFAM" id="SSF52743">
    <property type="entry name" value="Subtilisin-like"/>
    <property type="match status" value="1"/>
</dbReference>
<comment type="subcellular location">
    <subcellularLocation>
        <location evidence="1">Secreted</location>
    </subcellularLocation>
</comment>
<reference evidence="6 7" key="1">
    <citation type="journal article" date="2020" name="Mol. Plant">
        <title>The Chromosome-Based Rubber Tree Genome Provides New Insights into Spurge Genome Evolution and Rubber Biosynthesis.</title>
        <authorList>
            <person name="Liu J."/>
            <person name="Shi C."/>
            <person name="Shi C.C."/>
            <person name="Li W."/>
            <person name="Zhang Q.J."/>
            <person name="Zhang Y."/>
            <person name="Li K."/>
            <person name="Lu H.F."/>
            <person name="Shi C."/>
            <person name="Zhu S.T."/>
            <person name="Xiao Z.Y."/>
            <person name="Nan H."/>
            <person name="Yue Y."/>
            <person name="Zhu X.G."/>
            <person name="Wu Y."/>
            <person name="Hong X.N."/>
            <person name="Fan G.Y."/>
            <person name="Tong Y."/>
            <person name="Zhang D."/>
            <person name="Mao C.L."/>
            <person name="Liu Y.L."/>
            <person name="Hao S.J."/>
            <person name="Liu W.Q."/>
            <person name="Lv M.Q."/>
            <person name="Zhang H.B."/>
            <person name="Liu Y."/>
            <person name="Hu-Tang G.R."/>
            <person name="Wang J.P."/>
            <person name="Wang J.H."/>
            <person name="Sun Y.H."/>
            <person name="Ni S.B."/>
            <person name="Chen W.B."/>
            <person name="Zhang X.C."/>
            <person name="Jiao Y.N."/>
            <person name="Eichler E.E."/>
            <person name="Li G.H."/>
            <person name="Liu X."/>
            <person name="Gao L.Z."/>
        </authorList>
    </citation>
    <scope>NUCLEOTIDE SEQUENCE [LARGE SCALE GENOMIC DNA]</scope>
    <source>
        <strain evidence="7">cv. GT1</strain>
        <tissue evidence="6">Leaf</tissue>
    </source>
</reference>
<accession>A0A6A6LSQ3</accession>
<feature type="domain" description="Peptidase S8/S53" evidence="4">
    <location>
        <begin position="107"/>
        <end position="216"/>
    </location>
</feature>
<dbReference type="AlphaFoldDB" id="A0A6A6LSQ3"/>
<organism evidence="6 7">
    <name type="scientific">Hevea brasiliensis</name>
    <name type="common">Para rubber tree</name>
    <name type="synonym">Siphonia brasiliensis</name>
    <dbReference type="NCBI Taxonomy" id="3981"/>
    <lineage>
        <taxon>Eukaryota</taxon>
        <taxon>Viridiplantae</taxon>
        <taxon>Streptophyta</taxon>
        <taxon>Embryophyta</taxon>
        <taxon>Tracheophyta</taxon>
        <taxon>Spermatophyta</taxon>
        <taxon>Magnoliopsida</taxon>
        <taxon>eudicotyledons</taxon>
        <taxon>Gunneridae</taxon>
        <taxon>Pentapetalae</taxon>
        <taxon>rosids</taxon>
        <taxon>fabids</taxon>
        <taxon>Malpighiales</taxon>
        <taxon>Euphorbiaceae</taxon>
        <taxon>Crotonoideae</taxon>
        <taxon>Micrandreae</taxon>
        <taxon>Hevea</taxon>
    </lineage>
</organism>
<evidence type="ECO:0000256" key="3">
    <source>
        <dbReference type="ARBA" id="ARBA00022729"/>
    </source>
</evidence>
<dbReference type="Pfam" id="PF05922">
    <property type="entry name" value="Inhibitor_I9"/>
    <property type="match status" value="1"/>
</dbReference>
<dbReference type="Proteomes" id="UP000467840">
    <property type="component" value="Chromosome 16"/>
</dbReference>
<name>A0A6A6LSQ3_HEVBR</name>
<evidence type="ECO:0000259" key="4">
    <source>
        <dbReference type="Pfam" id="PF00082"/>
    </source>
</evidence>
<dbReference type="InterPro" id="IPR045051">
    <property type="entry name" value="SBT"/>
</dbReference>
<dbReference type="Gene3D" id="3.40.50.200">
    <property type="entry name" value="Peptidase S8/S53 domain"/>
    <property type="match status" value="2"/>
</dbReference>
<dbReference type="Pfam" id="PF00082">
    <property type="entry name" value="Peptidase_S8"/>
    <property type="match status" value="1"/>
</dbReference>
<feature type="domain" description="Inhibitor I9" evidence="5">
    <location>
        <begin position="30"/>
        <end position="97"/>
    </location>
</feature>
<proteinExistence type="inferred from homology"/>
<dbReference type="InterPro" id="IPR036852">
    <property type="entry name" value="Peptidase_S8/S53_dom_sf"/>
</dbReference>
<sequence length="250" mass="27123">MFGSSLAIAEPLVTSSTSNAYVNEESDLETYIVLLKQPEGELFRESNDLESWYRSFLPADTLNSNQPRLLHCYRHVAIGFAAKLTADEAKAMEMREELLLAGLRRCGIAPDHPSFSGKGMPPPPAKWKGKCEFNATLCNNKLVGLRNFDGTSNDMLDREQHGTHTAGTAAGSPVKGNKAGESEILAAMDAAIDDGVDVLSLSLGLDSHTFYDDVVAIGAYAAIQKGYSSAAQQEILGLLINLYQMRHHGF</sequence>
<dbReference type="GO" id="GO:0006508">
    <property type="term" value="P:proteolysis"/>
    <property type="evidence" value="ECO:0007669"/>
    <property type="project" value="InterPro"/>
</dbReference>
<dbReference type="GO" id="GO:0004252">
    <property type="term" value="F:serine-type endopeptidase activity"/>
    <property type="evidence" value="ECO:0007669"/>
    <property type="project" value="InterPro"/>
</dbReference>
<comment type="caution">
    <text evidence="6">The sequence shown here is derived from an EMBL/GenBank/DDBJ whole genome shotgun (WGS) entry which is preliminary data.</text>
</comment>
<gene>
    <name evidence="6" type="ORF">GH714_026693</name>
</gene>